<comment type="caution">
    <text evidence="1">The sequence shown here is derived from an EMBL/GenBank/DDBJ whole genome shotgun (WGS) entry which is preliminary data.</text>
</comment>
<proteinExistence type="predicted"/>
<dbReference type="Proteomes" id="UP001469553">
    <property type="component" value="Unassembled WGS sequence"/>
</dbReference>
<gene>
    <name evidence="1" type="ORF">AMECASPLE_039714</name>
</gene>
<sequence>MMVDFWKNPPPILNNTVSTVDHFWFLETTISQNLRRQQLSTKMLFCCAKTNNRTYLGIVRKRGRETHWEKTLRFREQCGACGGAHIPLPLATFCWFHLRFA</sequence>
<accession>A0ABV0ZVJ8</accession>
<name>A0ABV0ZVJ8_9TELE</name>
<reference evidence="1 2" key="1">
    <citation type="submission" date="2021-06" db="EMBL/GenBank/DDBJ databases">
        <authorList>
            <person name="Palmer J.M."/>
        </authorList>
    </citation>
    <scope>NUCLEOTIDE SEQUENCE [LARGE SCALE GENOMIC DNA]</scope>
    <source>
        <strain evidence="1 2">AS_MEX2019</strain>
        <tissue evidence="1">Muscle</tissue>
    </source>
</reference>
<evidence type="ECO:0000313" key="1">
    <source>
        <dbReference type="EMBL" id="MEQ2309526.1"/>
    </source>
</evidence>
<evidence type="ECO:0000313" key="2">
    <source>
        <dbReference type="Proteomes" id="UP001469553"/>
    </source>
</evidence>
<protein>
    <submittedName>
        <fullName evidence="1">Uncharacterized protein</fullName>
    </submittedName>
</protein>
<keyword evidence="2" id="KW-1185">Reference proteome</keyword>
<dbReference type="EMBL" id="JAHRIP010074695">
    <property type="protein sequence ID" value="MEQ2309526.1"/>
    <property type="molecule type" value="Genomic_DNA"/>
</dbReference>
<organism evidence="1 2">
    <name type="scientific">Ameca splendens</name>
    <dbReference type="NCBI Taxonomy" id="208324"/>
    <lineage>
        <taxon>Eukaryota</taxon>
        <taxon>Metazoa</taxon>
        <taxon>Chordata</taxon>
        <taxon>Craniata</taxon>
        <taxon>Vertebrata</taxon>
        <taxon>Euteleostomi</taxon>
        <taxon>Actinopterygii</taxon>
        <taxon>Neopterygii</taxon>
        <taxon>Teleostei</taxon>
        <taxon>Neoteleostei</taxon>
        <taxon>Acanthomorphata</taxon>
        <taxon>Ovalentaria</taxon>
        <taxon>Atherinomorphae</taxon>
        <taxon>Cyprinodontiformes</taxon>
        <taxon>Goodeidae</taxon>
        <taxon>Ameca</taxon>
    </lineage>
</organism>